<dbReference type="CDD" id="cd11614">
    <property type="entry name" value="SAF_CpaB_FlgA_like"/>
    <property type="match status" value="1"/>
</dbReference>
<sequence>MCAALLLCAAAATAVNQLTPTNQFTARVIVAARDLPAGGKLRAEDLQLRMLPPAAIPQAALTDPAQATGQLLTGAVRSGQVLSDTSILGPGLLTGSPPGSVAVPLHIADPQTISWLRPGQLVNVLLSSPDALGNYQPGKLLARGIPVLWLPSQQQDTTGGLLVGSANASDTAKGLVLVTASAAQSTLLSGAASRGKLSLVLTAG</sequence>
<gene>
    <name evidence="2" type="ORF">UM93_09145</name>
</gene>
<dbReference type="EMBL" id="CP011005">
    <property type="protein sequence ID" value="AJT43007.1"/>
    <property type="molecule type" value="Genomic_DNA"/>
</dbReference>
<evidence type="ECO:0000313" key="2">
    <source>
        <dbReference type="EMBL" id="AJT43007.1"/>
    </source>
</evidence>
<dbReference type="KEGG" id="ari:UM93_09145"/>
<dbReference type="SMART" id="SM00858">
    <property type="entry name" value="SAF"/>
    <property type="match status" value="1"/>
</dbReference>
<proteinExistence type="predicted"/>
<accession>A0A0D4C2Y1</accession>
<dbReference type="AlphaFoldDB" id="A0A0D4C2Y1"/>
<dbReference type="Gene3D" id="3.90.1210.10">
    <property type="entry name" value="Antifreeze-like/N-acetylneuraminic acid synthase C-terminal domain"/>
    <property type="match status" value="1"/>
</dbReference>
<reference evidence="2 3" key="1">
    <citation type="journal article" date="2015" name="Genome Announc.">
        <title>Complete Genome Sequencing of Protease-Producing Novel Arthrobacter sp. Strain IHBB 11108 Using PacBio Single-Molecule Real-Time Sequencing Technology.</title>
        <authorList>
            <person name="Kiran S."/>
            <person name="Swarnkar M.K."/>
            <person name="Pal M."/>
            <person name="Thakur R."/>
            <person name="Tewari R."/>
            <person name="Singh A.K."/>
            <person name="Gulati A."/>
        </authorList>
    </citation>
    <scope>NUCLEOTIDE SEQUENCE [LARGE SCALE GENOMIC DNA]</scope>
    <source>
        <strain evidence="2 3">IHBB 11108</strain>
    </source>
</reference>
<evidence type="ECO:0000313" key="3">
    <source>
        <dbReference type="Proteomes" id="UP000061839"/>
    </source>
</evidence>
<name>A0A0D4C2Y1_9MICC</name>
<dbReference type="PATRIC" id="fig|1618207.4.peg.1852"/>
<organism evidence="2 3">
    <name type="scientific">Psychromicrobium lacuslunae</name>
    <dbReference type="NCBI Taxonomy" id="1618207"/>
    <lineage>
        <taxon>Bacteria</taxon>
        <taxon>Bacillati</taxon>
        <taxon>Actinomycetota</taxon>
        <taxon>Actinomycetes</taxon>
        <taxon>Micrococcales</taxon>
        <taxon>Micrococcaceae</taxon>
        <taxon>Psychromicrobium</taxon>
    </lineage>
</organism>
<dbReference type="Pfam" id="PF08666">
    <property type="entry name" value="SAF"/>
    <property type="match status" value="1"/>
</dbReference>
<evidence type="ECO:0000259" key="1">
    <source>
        <dbReference type="SMART" id="SM00858"/>
    </source>
</evidence>
<feature type="domain" description="SAF" evidence="1">
    <location>
        <begin position="26"/>
        <end position="88"/>
    </location>
</feature>
<dbReference type="Pfam" id="PF16976">
    <property type="entry name" value="RcpC"/>
    <property type="match status" value="1"/>
</dbReference>
<dbReference type="Proteomes" id="UP000061839">
    <property type="component" value="Chromosome"/>
</dbReference>
<dbReference type="STRING" id="1618207.UM93_09145"/>
<dbReference type="InterPro" id="IPR013974">
    <property type="entry name" value="SAF"/>
</dbReference>
<protein>
    <recommendedName>
        <fullName evidence="1">SAF domain-containing protein</fullName>
    </recommendedName>
</protein>
<dbReference type="InterPro" id="IPR031571">
    <property type="entry name" value="RcpC_dom"/>
</dbReference>
<dbReference type="HOGENOM" id="CLU_088190_0_0_11"/>
<keyword evidence="3" id="KW-1185">Reference proteome</keyword>